<evidence type="ECO:0000259" key="3">
    <source>
        <dbReference type="Pfam" id="PF14392"/>
    </source>
</evidence>
<evidence type="ECO:0000259" key="2">
    <source>
        <dbReference type="Pfam" id="PF14111"/>
    </source>
</evidence>
<proteinExistence type="predicted"/>
<dbReference type="PANTHER" id="PTHR31286:SF167">
    <property type="entry name" value="OS09G0268800 PROTEIN"/>
    <property type="match status" value="1"/>
</dbReference>
<evidence type="ECO:0000313" key="4">
    <source>
        <dbReference type="EMBL" id="CAA7032134.1"/>
    </source>
</evidence>
<feature type="compositionally biased region" description="Acidic residues" evidence="1">
    <location>
        <begin position="9"/>
        <end position="28"/>
    </location>
</feature>
<dbReference type="InterPro" id="IPR025836">
    <property type="entry name" value="Zn_knuckle_CX2CX4HX4C"/>
</dbReference>
<feature type="region of interest" description="Disordered" evidence="1">
    <location>
        <begin position="1"/>
        <end position="28"/>
    </location>
</feature>
<dbReference type="EMBL" id="CACVBM020001118">
    <property type="protein sequence ID" value="CAA7032134.1"/>
    <property type="molecule type" value="Genomic_DNA"/>
</dbReference>
<name>A0A6D2IZM4_9BRAS</name>
<accession>A0A6D2IZM4</accession>
<dbReference type="Proteomes" id="UP000467841">
    <property type="component" value="Unassembled WGS sequence"/>
</dbReference>
<dbReference type="Pfam" id="PF14111">
    <property type="entry name" value="DUF4283"/>
    <property type="match status" value="1"/>
</dbReference>
<evidence type="ECO:0000256" key="1">
    <source>
        <dbReference type="SAM" id="MobiDB-lite"/>
    </source>
</evidence>
<dbReference type="AlphaFoldDB" id="A0A6D2IZM4"/>
<feature type="domain" description="DUF4283" evidence="2">
    <location>
        <begin position="44"/>
        <end position="123"/>
    </location>
</feature>
<protein>
    <recommendedName>
        <fullName evidence="6">DUF4283 domain-containing protein</fullName>
    </recommendedName>
</protein>
<sequence length="229" mass="26934">MDNLAVDPEHDEVDPEDDDDVHDPEDDDDVHVIVFPPELLQEIEEQNRRCLMVMLLNPKVQKMVPMTSALLKAWRLTGSVECRVVVDDSKALFQFESESDLLWVLDQEPWSFNDWMLVVDRFDRRDEPDYLRFMNFWVEIVGIPWNYRNDAVIKRIGSVVGEVLEIHEQGPGVRARIRVDVNEGLEFERRVLFERSDEDVEVRFVYEKLKMFCQTCGSLAHHKARCPDE</sequence>
<dbReference type="InterPro" id="IPR040256">
    <property type="entry name" value="At4g02000-like"/>
</dbReference>
<dbReference type="PANTHER" id="PTHR31286">
    <property type="entry name" value="GLYCINE-RICH CELL WALL STRUCTURAL PROTEIN 1.8-LIKE"/>
    <property type="match status" value="1"/>
</dbReference>
<dbReference type="OrthoDB" id="1057861at2759"/>
<dbReference type="Pfam" id="PF14392">
    <property type="entry name" value="zf-CCHC_4"/>
    <property type="match status" value="1"/>
</dbReference>
<evidence type="ECO:0000313" key="5">
    <source>
        <dbReference type="Proteomes" id="UP000467841"/>
    </source>
</evidence>
<evidence type="ECO:0008006" key="6">
    <source>
        <dbReference type="Google" id="ProtNLM"/>
    </source>
</evidence>
<keyword evidence="5" id="KW-1185">Reference proteome</keyword>
<gene>
    <name evidence="4" type="ORF">MERR_LOCUS19369</name>
</gene>
<organism evidence="4 5">
    <name type="scientific">Microthlaspi erraticum</name>
    <dbReference type="NCBI Taxonomy" id="1685480"/>
    <lineage>
        <taxon>Eukaryota</taxon>
        <taxon>Viridiplantae</taxon>
        <taxon>Streptophyta</taxon>
        <taxon>Embryophyta</taxon>
        <taxon>Tracheophyta</taxon>
        <taxon>Spermatophyta</taxon>
        <taxon>Magnoliopsida</taxon>
        <taxon>eudicotyledons</taxon>
        <taxon>Gunneridae</taxon>
        <taxon>Pentapetalae</taxon>
        <taxon>rosids</taxon>
        <taxon>malvids</taxon>
        <taxon>Brassicales</taxon>
        <taxon>Brassicaceae</taxon>
        <taxon>Coluteocarpeae</taxon>
        <taxon>Microthlaspi</taxon>
    </lineage>
</organism>
<reference evidence="4" key="1">
    <citation type="submission" date="2020-01" db="EMBL/GenBank/DDBJ databases">
        <authorList>
            <person name="Mishra B."/>
        </authorList>
    </citation>
    <scope>NUCLEOTIDE SEQUENCE [LARGE SCALE GENOMIC DNA]</scope>
</reference>
<comment type="caution">
    <text evidence="4">The sequence shown here is derived from an EMBL/GenBank/DDBJ whole genome shotgun (WGS) entry which is preliminary data.</text>
</comment>
<feature type="domain" description="Zinc knuckle CX2CX4HX4C" evidence="3">
    <location>
        <begin position="179"/>
        <end position="227"/>
    </location>
</feature>
<dbReference type="InterPro" id="IPR025558">
    <property type="entry name" value="DUF4283"/>
</dbReference>